<protein>
    <submittedName>
        <fullName evidence="1">Uncharacterized protein</fullName>
    </submittedName>
</protein>
<dbReference type="Proteomes" id="UP000663193">
    <property type="component" value="Chromosome 9"/>
</dbReference>
<organism evidence="1 2">
    <name type="scientific">Phaeosphaeria nodorum (strain SN15 / ATCC MYA-4574 / FGSC 10173)</name>
    <name type="common">Glume blotch fungus</name>
    <name type="synonym">Parastagonospora nodorum</name>
    <dbReference type="NCBI Taxonomy" id="321614"/>
    <lineage>
        <taxon>Eukaryota</taxon>
        <taxon>Fungi</taxon>
        <taxon>Dikarya</taxon>
        <taxon>Ascomycota</taxon>
        <taxon>Pezizomycotina</taxon>
        <taxon>Dothideomycetes</taxon>
        <taxon>Pleosporomycetidae</taxon>
        <taxon>Pleosporales</taxon>
        <taxon>Pleosporineae</taxon>
        <taxon>Phaeosphaeriaceae</taxon>
        <taxon>Parastagonospora</taxon>
    </lineage>
</organism>
<name>A0A7U2F7D7_PHANO</name>
<gene>
    <name evidence="1" type="ORF">JI435_436620</name>
</gene>
<reference evidence="2" key="1">
    <citation type="journal article" date="2021" name="BMC Genomics">
        <title>Chromosome-level genome assembly and manually-curated proteome of model necrotroph Parastagonospora nodorum Sn15 reveals a genome-wide trove of candidate effector homologs, and redundancy of virulence-related functions within an accessory chromosome.</title>
        <authorList>
            <person name="Bertazzoni S."/>
            <person name="Jones D.A.B."/>
            <person name="Phan H.T."/>
            <person name="Tan K.-C."/>
            <person name="Hane J.K."/>
        </authorList>
    </citation>
    <scope>NUCLEOTIDE SEQUENCE [LARGE SCALE GENOMIC DNA]</scope>
    <source>
        <strain evidence="2">SN15 / ATCC MYA-4574 / FGSC 10173)</strain>
    </source>
</reference>
<dbReference type="EMBL" id="CP069031">
    <property type="protein sequence ID" value="QRC99033.1"/>
    <property type="molecule type" value="Genomic_DNA"/>
</dbReference>
<dbReference type="AlphaFoldDB" id="A0A7U2F7D7"/>
<evidence type="ECO:0000313" key="2">
    <source>
        <dbReference type="Proteomes" id="UP000663193"/>
    </source>
</evidence>
<dbReference type="VEuPathDB" id="FungiDB:JI435_436620"/>
<evidence type="ECO:0000313" key="1">
    <source>
        <dbReference type="EMBL" id="QRC99033.1"/>
    </source>
</evidence>
<proteinExistence type="predicted"/>
<sequence length="165" mass="18797">MQGEAGATKRGHWKKFADNKRRKAKYIGIILHNWELSSPNGILPAHLCPRERTMPSDRHMSEYEHKSRVQLGAEDTPVLEYGEWSIELRRGLWELSKATVGDAPYAVRVLNGVVKERHDSAFINVHGLSKMVKGLIPWDTKRALEKLEELRARGVGYPVVQTDTE</sequence>
<keyword evidence="2" id="KW-1185">Reference proteome</keyword>
<accession>A0A7U2F7D7</accession>